<accession>A0A917BHX9</accession>
<gene>
    <name evidence="3" type="ORF">GCM10011366_10470</name>
</gene>
<evidence type="ECO:0000259" key="2">
    <source>
        <dbReference type="Pfam" id="PF07811"/>
    </source>
</evidence>
<keyword evidence="4" id="KW-1185">Reference proteome</keyword>
<dbReference type="EMBL" id="BMEM01000001">
    <property type="protein sequence ID" value="GGF44631.1"/>
    <property type="molecule type" value="Genomic_DNA"/>
</dbReference>
<sequence length="134" mass="13901">MRASRVASRSHAERGAAVVEFALVVMLFLMLLVAVLEGGRLFIMQASLGSAARDAARVMAINADDAATQAAARADAAFAFGTPVWDSANSVACPSTPDPDASAVVSLTYPTGMMTGFWPVTFTLRGTGAMRCNG</sequence>
<dbReference type="Proteomes" id="UP000605670">
    <property type="component" value="Unassembled WGS sequence"/>
</dbReference>
<keyword evidence="1" id="KW-0812">Transmembrane</keyword>
<protein>
    <recommendedName>
        <fullName evidence="2">TadE-like domain-containing protein</fullName>
    </recommendedName>
</protein>
<proteinExistence type="predicted"/>
<reference evidence="3" key="2">
    <citation type="submission" date="2020-09" db="EMBL/GenBank/DDBJ databases">
        <authorList>
            <person name="Sun Q."/>
            <person name="Zhou Y."/>
        </authorList>
    </citation>
    <scope>NUCLEOTIDE SEQUENCE</scope>
    <source>
        <strain evidence="3">CGMCC 1.12160</strain>
    </source>
</reference>
<keyword evidence="1" id="KW-0472">Membrane</keyword>
<reference evidence="3" key="1">
    <citation type="journal article" date="2014" name="Int. J. Syst. Evol. Microbiol.">
        <title>Complete genome sequence of Corynebacterium casei LMG S-19264T (=DSM 44701T), isolated from a smear-ripened cheese.</title>
        <authorList>
            <consortium name="US DOE Joint Genome Institute (JGI-PGF)"/>
            <person name="Walter F."/>
            <person name="Albersmeier A."/>
            <person name="Kalinowski J."/>
            <person name="Ruckert C."/>
        </authorList>
    </citation>
    <scope>NUCLEOTIDE SEQUENCE</scope>
    <source>
        <strain evidence="3">CGMCC 1.12160</strain>
    </source>
</reference>
<dbReference type="RefSeq" id="WP_188428493.1">
    <property type="nucleotide sequence ID" value="NZ_BAABKH010000005.1"/>
</dbReference>
<evidence type="ECO:0000256" key="1">
    <source>
        <dbReference type="SAM" id="Phobius"/>
    </source>
</evidence>
<evidence type="ECO:0000313" key="3">
    <source>
        <dbReference type="EMBL" id="GGF44631.1"/>
    </source>
</evidence>
<feature type="transmembrane region" description="Helical" evidence="1">
    <location>
        <begin position="15"/>
        <end position="36"/>
    </location>
</feature>
<dbReference type="AlphaFoldDB" id="A0A917BHX9"/>
<dbReference type="Pfam" id="PF07811">
    <property type="entry name" value="TadE"/>
    <property type="match status" value="1"/>
</dbReference>
<organism evidence="3 4">
    <name type="scientific">Ornithinimicrobium tianjinense</name>
    <dbReference type="NCBI Taxonomy" id="1195761"/>
    <lineage>
        <taxon>Bacteria</taxon>
        <taxon>Bacillati</taxon>
        <taxon>Actinomycetota</taxon>
        <taxon>Actinomycetes</taxon>
        <taxon>Micrococcales</taxon>
        <taxon>Ornithinimicrobiaceae</taxon>
        <taxon>Ornithinimicrobium</taxon>
    </lineage>
</organism>
<name>A0A917BHX9_9MICO</name>
<feature type="domain" description="TadE-like" evidence="2">
    <location>
        <begin position="15"/>
        <end position="57"/>
    </location>
</feature>
<comment type="caution">
    <text evidence="3">The sequence shown here is derived from an EMBL/GenBank/DDBJ whole genome shotgun (WGS) entry which is preliminary data.</text>
</comment>
<evidence type="ECO:0000313" key="4">
    <source>
        <dbReference type="Proteomes" id="UP000605670"/>
    </source>
</evidence>
<dbReference type="InterPro" id="IPR012495">
    <property type="entry name" value="TadE-like_dom"/>
</dbReference>
<keyword evidence="1" id="KW-1133">Transmembrane helix</keyword>